<sequence length="93" mass="11067">MNKKQIEEYQRLLRNHNMYLKAKDIPKIKNKEKLKKYLKQNPNNIAFFSYDIHLISNITLANLHNFNDLIDDSITGGNYSITKKVFMGKWHRG</sequence>
<accession>A0A0F9Q6V6</accession>
<reference evidence="1" key="1">
    <citation type="journal article" date="2015" name="Nature">
        <title>Complex archaea that bridge the gap between prokaryotes and eukaryotes.</title>
        <authorList>
            <person name="Spang A."/>
            <person name="Saw J.H."/>
            <person name="Jorgensen S.L."/>
            <person name="Zaremba-Niedzwiedzka K."/>
            <person name="Martijn J."/>
            <person name="Lind A.E."/>
            <person name="van Eijk R."/>
            <person name="Schleper C."/>
            <person name="Guy L."/>
            <person name="Ettema T.J."/>
        </authorList>
    </citation>
    <scope>NUCLEOTIDE SEQUENCE</scope>
</reference>
<evidence type="ECO:0000313" key="1">
    <source>
        <dbReference type="EMBL" id="KKN38234.1"/>
    </source>
</evidence>
<protein>
    <submittedName>
        <fullName evidence="1">Uncharacterized protein</fullName>
    </submittedName>
</protein>
<name>A0A0F9Q6V6_9ZZZZ</name>
<organism evidence="1">
    <name type="scientific">marine sediment metagenome</name>
    <dbReference type="NCBI Taxonomy" id="412755"/>
    <lineage>
        <taxon>unclassified sequences</taxon>
        <taxon>metagenomes</taxon>
        <taxon>ecological metagenomes</taxon>
    </lineage>
</organism>
<dbReference type="AlphaFoldDB" id="A0A0F9Q6V6"/>
<dbReference type="EMBL" id="LAZR01001843">
    <property type="protein sequence ID" value="KKN38234.1"/>
    <property type="molecule type" value="Genomic_DNA"/>
</dbReference>
<gene>
    <name evidence="1" type="ORF">LCGC14_0755420</name>
</gene>
<proteinExistence type="predicted"/>
<comment type="caution">
    <text evidence="1">The sequence shown here is derived from an EMBL/GenBank/DDBJ whole genome shotgun (WGS) entry which is preliminary data.</text>
</comment>